<evidence type="ECO:0000313" key="1">
    <source>
        <dbReference type="EMBL" id="QNP57389.1"/>
    </source>
</evidence>
<name>A0A7H0HA23_9ACTN</name>
<organism evidence="1 2">
    <name type="scientific">Tessaracoccus defluvii</name>
    <dbReference type="NCBI Taxonomy" id="1285901"/>
    <lineage>
        <taxon>Bacteria</taxon>
        <taxon>Bacillati</taxon>
        <taxon>Actinomycetota</taxon>
        <taxon>Actinomycetes</taxon>
        <taxon>Propionibacteriales</taxon>
        <taxon>Propionibacteriaceae</taxon>
        <taxon>Tessaracoccus</taxon>
    </lineage>
</organism>
<evidence type="ECO:0008006" key="3">
    <source>
        <dbReference type="Google" id="ProtNLM"/>
    </source>
</evidence>
<proteinExistence type="predicted"/>
<dbReference type="AlphaFoldDB" id="A0A7H0HA23"/>
<keyword evidence="2" id="KW-1185">Reference proteome</keyword>
<dbReference type="KEGG" id="tdf:H9L22_09280"/>
<protein>
    <recommendedName>
        <fullName evidence="3">DivIVA domain-containing protein</fullName>
    </recommendedName>
</protein>
<accession>A0A7H0HA23</accession>
<gene>
    <name evidence="1" type="ORF">H9L22_09280</name>
</gene>
<dbReference type="EMBL" id="CP060789">
    <property type="protein sequence ID" value="QNP57389.1"/>
    <property type="molecule type" value="Genomic_DNA"/>
</dbReference>
<reference evidence="1 2" key="1">
    <citation type="submission" date="2020-08" db="EMBL/GenBank/DDBJ databases">
        <title>Genome sequence of Tessaracoccus defluvii JCM 17540T.</title>
        <authorList>
            <person name="Hyun D.-W."/>
            <person name="Bae J.-W."/>
        </authorList>
    </citation>
    <scope>NUCLEOTIDE SEQUENCE [LARGE SCALE GENOMIC DNA]</scope>
    <source>
        <strain evidence="1 2">JCM 17540</strain>
    </source>
</reference>
<dbReference type="RefSeq" id="WP_187722477.1">
    <property type="nucleotide sequence ID" value="NZ_CP060789.1"/>
</dbReference>
<dbReference type="Proteomes" id="UP000516117">
    <property type="component" value="Chromosome"/>
</dbReference>
<evidence type="ECO:0000313" key="2">
    <source>
        <dbReference type="Proteomes" id="UP000516117"/>
    </source>
</evidence>
<sequence>MQIVLWLLPLVVFGLAAYLGLGKLGEMPQHAVHDRPKGRIPDGPVDEAFLAEARIPVAAHGYDRGQVDGVLRRIADGEGVEPGRCCSTSSAGATTCRSWTTFSTVPSRLRRGPRSDSFDRTARLLGPIRNNGGHTSSAHTE</sequence>